<feature type="transmembrane region" description="Helical" evidence="9">
    <location>
        <begin position="205"/>
        <end position="226"/>
    </location>
</feature>
<evidence type="ECO:0000256" key="6">
    <source>
        <dbReference type="ARBA" id="ARBA00022989"/>
    </source>
</evidence>
<dbReference type="STRING" id="3218.A0A2K1IX79"/>
<feature type="transmembrane region" description="Helical" evidence="9">
    <location>
        <begin position="329"/>
        <end position="354"/>
    </location>
</feature>
<keyword evidence="7 9" id="KW-0472">Membrane</keyword>
<evidence type="ECO:0000256" key="8">
    <source>
        <dbReference type="SAM" id="MobiDB-lite"/>
    </source>
</evidence>
<dbReference type="Pfam" id="PF01490">
    <property type="entry name" value="Aa_trans"/>
    <property type="match status" value="1"/>
</dbReference>
<evidence type="ECO:0000259" key="10">
    <source>
        <dbReference type="Pfam" id="PF01490"/>
    </source>
</evidence>
<feature type="transmembrane region" description="Helical" evidence="9">
    <location>
        <begin position="436"/>
        <end position="459"/>
    </location>
</feature>
<dbReference type="InterPro" id="IPR013057">
    <property type="entry name" value="AA_transpt_TM"/>
</dbReference>
<evidence type="ECO:0000256" key="2">
    <source>
        <dbReference type="ARBA" id="ARBA00008066"/>
    </source>
</evidence>
<feature type="transmembrane region" description="Helical" evidence="9">
    <location>
        <begin position="176"/>
        <end position="193"/>
    </location>
</feature>
<dbReference type="OMA" id="NQKISHW"/>
<comment type="subcellular location">
    <subcellularLocation>
        <location evidence="1">Membrane</location>
        <topology evidence="1">Multi-pass membrane protein</topology>
    </subcellularLocation>
</comment>
<feature type="transmembrane region" description="Helical" evidence="9">
    <location>
        <begin position="375"/>
        <end position="396"/>
    </location>
</feature>
<feature type="transmembrane region" description="Helical" evidence="9">
    <location>
        <begin position="246"/>
        <end position="265"/>
    </location>
</feature>
<accession>A0A2K1IX79</accession>
<keyword evidence="13" id="KW-1185">Reference proteome</keyword>
<evidence type="ECO:0000256" key="4">
    <source>
        <dbReference type="ARBA" id="ARBA00022692"/>
    </source>
</evidence>
<comment type="similarity">
    <text evidence="2">Belongs to the amino acid/polyamine transporter 2 family.</text>
</comment>
<keyword evidence="3" id="KW-0813">Transport</keyword>
<dbReference type="GeneID" id="112296084"/>
<dbReference type="Proteomes" id="UP000006727">
    <property type="component" value="Chromosome 19"/>
</dbReference>
<dbReference type="GO" id="GO:0031090">
    <property type="term" value="C:organelle membrane"/>
    <property type="evidence" value="ECO:0007669"/>
    <property type="project" value="UniProtKB-ARBA"/>
</dbReference>
<dbReference type="EMBL" id="ABEU02000019">
    <property type="protein sequence ID" value="PNR33887.1"/>
    <property type="molecule type" value="Genomic_DNA"/>
</dbReference>
<dbReference type="AlphaFoldDB" id="A0A2K1IX79"/>
<reference evidence="11 13" key="2">
    <citation type="journal article" date="2018" name="Plant J.">
        <title>The Physcomitrella patens chromosome-scale assembly reveals moss genome structure and evolution.</title>
        <authorList>
            <person name="Lang D."/>
            <person name="Ullrich K.K."/>
            <person name="Murat F."/>
            <person name="Fuchs J."/>
            <person name="Jenkins J."/>
            <person name="Haas F.B."/>
            <person name="Piednoel M."/>
            <person name="Gundlach H."/>
            <person name="Van Bel M."/>
            <person name="Meyberg R."/>
            <person name="Vives C."/>
            <person name="Morata J."/>
            <person name="Symeonidi A."/>
            <person name="Hiss M."/>
            <person name="Muchero W."/>
            <person name="Kamisugi Y."/>
            <person name="Saleh O."/>
            <person name="Blanc G."/>
            <person name="Decker E.L."/>
            <person name="van Gessel N."/>
            <person name="Grimwood J."/>
            <person name="Hayes R.D."/>
            <person name="Graham S.W."/>
            <person name="Gunter L.E."/>
            <person name="McDaniel S.F."/>
            <person name="Hoernstein S.N.W."/>
            <person name="Larsson A."/>
            <person name="Li F.W."/>
            <person name="Perroud P.F."/>
            <person name="Phillips J."/>
            <person name="Ranjan P."/>
            <person name="Rokshar D.S."/>
            <person name="Rothfels C.J."/>
            <person name="Schneider L."/>
            <person name="Shu S."/>
            <person name="Stevenson D.W."/>
            <person name="Thummler F."/>
            <person name="Tillich M."/>
            <person name="Villarreal Aguilar J.C."/>
            <person name="Widiez T."/>
            <person name="Wong G.K."/>
            <person name="Wymore A."/>
            <person name="Zhang Y."/>
            <person name="Zimmer A.D."/>
            <person name="Quatrano R.S."/>
            <person name="Mayer K.F.X."/>
            <person name="Goodstein D."/>
            <person name="Casacuberta J.M."/>
            <person name="Vandepoele K."/>
            <person name="Reski R."/>
            <person name="Cuming A.C."/>
            <person name="Tuskan G.A."/>
            <person name="Maumus F."/>
            <person name="Salse J."/>
            <person name="Schmutz J."/>
            <person name="Rensing S.A."/>
        </authorList>
    </citation>
    <scope>NUCLEOTIDE SEQUENCE [LARGE SCALE GENOMIC DNA]</scope>
    <source>
        <strain evidence="12 13">cv. Gransden 2004</strain>
    </source>
</reference>
<feature type="domain" description="Amino acid transporter transmembrane" evidence="10">
    <location>
        <begin position="44"/>
        <end position="454"/>
    </location>
</feature>
<gene>
    <name evidence="12" type="primary">LOC112296084</name>
    <name evidence="11" type="ORF">PHYPA_023703</name>
</gene>
<dbReference type="EnsemblPlants" id="Pp3c19_4840V3.1">
    <property type="protein sequence ID" value="Pp3c19_4840V3.1"/>
    <property type="gene ID" value="Pp3c19_4840"/>
</dbReference>
<keyword evidence="5" id="KW-0029">Amino-acid transport</keyword>
<dbReference type="PANTHER" id="PTHR22950:SF458">
    <property type="entry name" value="SODIUM-COUPLED NEUTRAL AMINO ACID TRANSPORTER 11-RELATED"/>
    <property type="match status" value="1"/>
</dbReference>
<evidence type="ECO:0000256" key="1">
    <source>
        <dbReference type="ARBA" id="ARBA00004141"/>
    </source>
</evidence>
<reference evidence="11 13" key="1">
    <citation type="journal article" date="2008" name="Science">
        <title>The Physcomitrella genome reveals evolutionary insights into the conquest of land by plants.</title>
        <authorList>
            <person name="Rensing S."/>
            <person name="Lang D."/>
            <person name="Zimmer A."/>
            <person name="Terry A."/>
            <person name="Salamov A."/>
            <person name="Shapiro H."/>
            <person name="Nishiyama T."/>
            <person name="Perroud P.-F."/>
            <person name="Lindquist E."/>
            <person name="Kamisugi Y."/>
            <person name="Tanahashi T."/>
            <person name="Sakakibara K."/>
            <person name="Fujita T."/>
            <person name="Oishi K."/>
            <person name="Shin-I T."/>
            <person name="Kuroki Y."/>
            <person name="Toyoda A."/>
            <person name="Suzuki Y."/>
            <person name="Hashimoto A."/>
            <person name="Yamaguchi K."/>
            <person name="Sugano A."/>
            <person name="Kohara Y."/>
            <person name="Fujiyama A."/>
            <person name="Anterola A."/>
            <person name="Aoki S."/>
            <person name="Ashton N."/>
            <person name="Barbazuk W.B."/>
            <person name="Barker E."/>
            <person name="Bennetzen J."/>
            <person name="Bezanilla M."/>
            <person name="Blankenship R."/>
            <person name="Cho S.H."/>
            <person name="Dutcher S."/>
            <person name="Estelle M."/>
            <person name="Fawcett J.A."/>
            <person name="Gundlach H."/>
            <person name="Hanada K."/>
            <person name="Heyl A."/>
            <person name="Hicks K.A."/>
            <person name="Hugh J."/>
            <person name="Lohr M."/>
            <person name="Mayer K."/>
            <person name="Melkozernov A."/>
            <person name="Murata T."/>
            <person name="Nelson D."/>
            <person name="Pils B."/>
            <person name="Prigge M."/>
            <person name="Reiss B."/>
            <person name="Renner T."/>
            <person name="Rombauts S."/>
            <person name="Rushton P."/>
            <person name="Sanderfoot A."/>
            <person name="Schween G."/>
            <person name="Shiu S.-H."/>
            <person name="Stueber K."/>
            <person name="Theodoulou F.L."/>
            <person name="Tu H."/>
            <person name="Van de Peer Y."/>
            <person name="Verrier P.J."/>
            <person name="Waters E."/>
            <person name="Wood A."/>
            <person name="Yang L."/>
            <person name="Cove D."/>
            <person name="Cuming A."/>
            <person name="Hasebe M."/>
            <person name="Lucas S."/>
            <person name="Mishler D.B."/>
            <person name="Reski R."/>
            <person name="Grigoriev I."/>
            <person name="Quatrano R.S."/>
            <person name="Boore J.L."/>
        </authorList>
    </citation>
    <scope>NUCLEOTIDE SEQUENCE [LARGE SCALE GENOMIC DNA]</scope>
    <source>
        <strain evidence="12 13">cv. Gransden 2004</strain>
    </source>
</reference>
<evidence type="ECO:0000256" key="3">
    <source>
        <dbReference type="ARBA" id="ARBA00022448"/>
    </source>
</evidence>
<dbReference type="RefSeq" id="XP_024403998.1">
    <property type="nucleotide sequence ID" value="XM_024548230.2"/>
</dbReference>
<feature type="region of interest" description="Disordered" evidence="8">
    <location>
        <begin position="1"/>
        <end position="27"/>
    </location>
</feature>
<sequence>MTGLSITDGEPQDGTMSTAHTDRTPLLPSKRQDLVVEDVYDDYHEASVPSAIFNLSTTIVGAGIMALPATMKVMGLPLGILTIIVMGILSENSIQIMLRYSRPSGARSYGGLMADAFGGIGRTLVQLCIIINNIGILIVYLIIIGDVLSGTSASGEHFTGVLEEWAGGPTWWNERTFVLFTIAVVVLMPLISFRHVDSLKWTSALSVALAVVFVVIVAGVTIWKLFAGEISWPRLTPDVYDQKTFWRLFTVIPVMVTAYICHHNVHPIANELSGTADSSDEKMRNVVRWSMLLCGTIYLCTATFGYLLFGDATSDDILSNFDTDLGVPFSHLICIIVRISYAVHIMLVFPLLNFSLRLNLDSFLFPRATPLAHDTVRFSLITGFLISCVFLGAAVVPNIWVAFQFTGATATVCLGFIFPALVLLKDKPLLATRRDKWEAVVMVILAILSSVVAVTTNVINLVDPGKNGST</sequence>
<dbReference type="OrthoDB" id="28208at2759"/>
<feature type="transmembrane region" description="Helical" evidence="9">
    <location>
        <begin position="286"/>
        <end position="309"/>
    </location>
</feature>
<dbReference type="PANTHER" id="PTHR22950">
    <property type="entry name" value="AMINO ACID TRANSPORTER"/>
    <property type="match status" value="1"/>
</dbReference>
<keyword evidence="4 9" id="KW-0812">Transmembrane</keyword>
<dbReference type="KEGG" id="ppp:112296084"/>
<evidence type="ECO:0000313" key="13">
    <source>
        <dbReference type="Proteomes" id="UP000006727"/>
    </source>
</evidence>
<keyword evidence="6 9" id="KW-1133">Transmembrane helix</keyword>
<evidence type="ECO:0000313" key="12">
    <source>
        <dbReference type="EnsemblPlants" id="Pp3c19_4840V3.1"/>
    </source>
</evidence>
<dbReference type="GO" id="GO:0003333">
    <property type="term" value="P:amino acid transmembrane transport"/>
    <property type="evidence" value="ECO:0000318"/>
    <property type="project" value="GO_Central"/>
</dbReference>
<evidence type="ECO:0000256" key="9">
    <source>
        <dbReference type="SAM" id="Phobius"/>
    </source>
</evidence>
<dbReference type="Gramene" id="Pp3c19_4840V3.2">
    <property type="protein sequence ID" value="Pp3c19_4840V3.2"/>
    <property type="gene ID" value="Pp3c19_4840"/>
</dbReference>
<dbReference type="Gramene" id="Pp3c19_4840V3.1">
    <property type="protein sequence ID" value="Pp3c19_4840V3.1"/>
    <property type="gene ID" value="Pp3c19_4840"/>
</dbReference>
<evidence type="ECO:0000256" key="7">
    <source>
        <dbReference type="ARBA" id="ARBA00023136"/>
    </source>
</evidence>
<proteinExistence type="inferred from homology"/>
<organism evidence="11">
    <name type="scientific">Physcomitrium patens</name>
    <name type="common">Spreading-leaved earth moss</name>
    <name type="synonym">Physcomitrella patens</name>
    <dbReference type="NCBI Taxonomy" id="3218"/>
    <lineage>
        <taxon>Eukaryota</taxon>
        <taxon>Viridiplantae</taxon>
        <taxon>Streptophyta</taxon>
        <taxon>Embryophyta</taxon>
        <taxon>Bryophyta</taxon>
        <taxon>Bryophytina</taxon>
        <taxon>Bryopsida</taxon>
        <taxon>Funariidae</taxon>
        <taxon>Funariales</taxon>
        <taxon>Funariaceae</taxon>
        <taxon>Physcomitrium</taxon>
    </lineage>
</organism>
<dbReference type="GO" id="GO:0016020">
    <property type="term" value="C:membrane"/>
    <property type="evidence" value="ECO:0000318"/>
    <property type="project" value="GO_Central"/>
</dbReference>
<feature type="transmembrane region" description="Helical" evidence="9">
    <location>
        <begin position="119"/>
        <end position="143"/>
    </location>
</feature>
<feature type="transmembrane region" description="Helical" evidence="9">
    <location>
        <begin position="76"/>
        <end position="98"/>
    </location>
</feature>
<reference evidence="12" key="3">
    <citation type="submission" date="2020-12" db="UniProtKB">
        <authorList>
            <consortium name="EnsemblPlants"/>
        </authorList>
    </citation>
    <scope>IDENTIFICATION</scope>
</reference>
<dbReference type="EnsemblPlants" id="Pp3c19_4840V3.2">
    <property type="protein sequence ID" value="Pp3c19_4840V3.2"/>
    <property type="gene ID" value="Pp3c19_4840"/>
</dbReference>
<dbReference type="PaxDb" id="3218-PP1S300_58V6.1"/>
<dbReference type="GO" id="GO:0015179">
    <property type="term" value="F:L-amino acid transmembrane transporter activity"/>
    <property type="evidence" value="ECO:0000318"/>
    <property type="project" value="GO_Central"/>
</dbReference>
<name>A0A2K1IX79_PHYPA</name>
<dbReference type="FunCoup" id="A0A2K1IX79">
    <property type="interactions" value="1549"/>
</dbReference>
<feature type="transmembrane region" description="Helical" evidence="9">
    <location>
        <begin position="402"/>
        <end position="424"/>
    </location>
</feature>
<evidence type="ECO:0000313" key="11">
    <source>
        <dbReference type="EMBL" id="PNR33887.1"/>
    </source>
</evidence>
<evidence type="ECO:0000256" key="5">
    <source>
        <dbReference type="ARBA" id="ARBA00022970"/>
    </source>
</evidence>
<protein>
    <recommendedName>
        <fullName evidence="10">Amino acid transporter transmembrane domain-containing protein</fullName>
    </recommendedName>
</protein>